<dbReference type="Pfam" id="PF00535">
    <property type="entry name" value="Glycos_transf_2"/>
    <property type="match status" value="1"/>
</dbReference>
<comment type="similarity">
    <text evidence="1">Belongs to the glycosyltransferase 2 family.</text>
</comment>
<evidence type="ECO:0000259" key="4">
    <source>
        <dbReference type="Pfam" id="PF00535"/>
    </source>
</evidence>
<feature type="domain" description="Glycosyltransferase 2-like" evidence="4">
    <location>
        <begin position="3"/>
        <end position="175"/>
    </location>
</feature>
<name>A0A1E5D2G3_9VIBR</name>
<dbReference type="Proteomes" id="UP000094165">
    <property type="component" value="Unassembled WGS sequence"/>
</dbReference>
<dbReference type="SUPFAM" id="SSF53448">
    <property type="entry name" value="Nucleotide-diphospho-sugar transferases"/>
    <property type="match status" value="1"/>
</dbReference>
<dbReference type="Gene3D" id="3.90.550.10">
    <property type="entry name" value="Spore Coat Polysaccharide Biosynthesis Protein SpsA, Chain A"/>
    <property type="match status" value="1"/>
</dbReference>
<dbReference type="InterPro" id="IPR029044">
    <property type="entry name" value="Nucleotide-diphossugar_trans"/>
</dbReference>
<evidence type="ECO:0000256" key="3">
    <source>
        <dbReference type="ARBA" id="ARBA00022679"/>
    </source>
</evidence>
<dbReference type="PANTHER" id="PTHR43685">
    <property type="entry name" value="GLYCOSYLTRANSFERASE"/>
    <property type="match status" value="1"/>
</dbReference>
<accession>A0A1E5D2G3</accession>
<evidence type="ECO:0000256" key="1">
    <source>
        <dbReference type="ARBA" id="ARBA00006739"/>
    </source>
</evidence>
<evidence type="ECO:0000256" key="2">
    <source>
        <dbReference type="ARBA" id="ARBA00022676"/>
    </source>
</evidence>
<gene>
    <name evidence="5" type="ORF">A130_14345</name>
</gene>
<comment type="caution">
    <text evidence="5">The sequence shown here is derived from an EMBL/GenBank/DDBJ whole genome shotgun (WGS) entry which is preliminary data.</text>
</comment>
<dbReference type="EMBL" id="AJYW02000073">
    <property type="protein sequence ID" value="OEE77707.1"/>
    <property type="molecule type" value="Genomic_DNA"/>
</dbReference>
<protein>
    <recommendedName>
        <fullName evidence="4">Glycosyltransferase 2-like domain-containing protein</fullName>
    </recommendedName>
</protein>
<dbReference type="RefSeq" id="WP_017052621.1">
    <property type="nucleotide sequence ID" value="NZ_AJYW02000073.1"/>
</dbReference>
<organism evidence="5 6">
    <name type="scientific">Vibrio genomosp. F6 str. FF-238</name>
    <dbReference type="NCBI Taxonomy" id="1191298"/>
    <lineage>
        <taxon>Bacteria</taxon>
        <taxon>Pseudomonadati</taxon>
        <taxon>Pseudomonadota</taxon>
        <taxon>Gammaproteobacteria</taxon>
        <taxon>Vibrionales</taxon>
        <taxon>Vibrionaceae</taxon>
        <taxon>Vibrio</taxon>
    </lineage>
</organism>
<proteinExistence type="inferred from homology"/>
<evidence type="ECO:0000313" key="6">
    <source>
        <dbReference type="Proteomes" id="UP000094165"/>
    </source>
</evidence>
<dbReference type="InterPro" id="IPR001173">
    <property type="entry name" value="Glyco_trans_2-like"/>
</dbReference>
<dbReference type="PANTHER" id="PTHR43685:SF5">
    <property type="entry name" value="GLYCOSYLTRANSFERASE EPSE-RELATED"/>
    <property type="match status" value="1"/>
</dbReference>
<evidence type="ECO:0000313" key="5">
    <source>
        <dbReference type="EMBL" id="OEE77707.1"/>
    </source>
</evidence>
<dbReference type="GO" id="GO:0016757">
    <property type="term" value="F:glycosyltransferase activity"/>
    <property type="evidence" value="ECO:0007669"/>
    <property type="project" value="UniProtKB-KW"/>
</dbReference>
<reference evidence="5 6" key="1">
    <citation type="journal article" date="2012" name="Science">
        <title>Ecological populations of bacteria act as socially cohesive units of antibiotic production and resistance.</title>
        <authorList>
            <person name="Cordero O.X."/>
            <person name="Wildschutte H."/>
            <person name="Kirkup B."/>
            <person name="Proehl S."/>
            <person name="Ngo L."/>
            <person name="Hussain F."/>
            <person name="Le Roux F."/>
            <person name="Mincer T."/>
            <person name="Polz M.F."/>
        </authorList>
    </citation>
    <scope>NUCLEOTIDE SEQUENCE [LARGE SCALE GENOMIC DNA]</scope>
    <source>
        <strain evidence="5 6">FF-238</strain>
    </source>
</reference>
<keyword evidence="3" id="KW-0808">Transferase</keyword>
<sequence length="272" mass="31337">MFSVLMSVYHRDDLIHLDEAINSIYCQTIMPKQVVVVCDGPLPDSHYAILERWSHSFKSRIVDFELVKLPQNIGLGAALKAGAPFCTQDYIIRMDSDDLSVKNRLELTKIAINEHPNASVIGGQIEEFHTTVGDLGRKRLVPNNHGDIVKFGKRRNPMNHVTVCIRKDCLTRVGSYESVIYHEDYYLWVKFIASNLTLHNISNVLVNVRTGNDLIGRRLGTQYFNYERNFARKCVDIGYMNRFDKVKYLGPRLLFRTMPKSLLNKVYGRLRE</sequence>
<dbReference type="InterPro" id="IPR050834">
    <property type="entry name" value="Glycosyltransf_2"/>
</dbReference>
<dbReference type="AlphaFoldDB" id="A0A1E5D2G3"/>
<keyword evidence="2" id="KW-0328">Glycosyltransferase</keyword>
<keyword evidence="6" id="KW-1185">Reference proteome</keyword>